<protein>
    <recommendedName>
        <fullName evidence="18">Histone-lysine N-methyltransferase ASHH2</fullName>
    </recommendedName>
</protein>
<feature type="compositionally biased region" description="Basic and acidic residues" evidence="11">
    <location>
        <begin position="1051"/>
        <end position="1061"/>
    </location>
</feature>
<feature type="domain" description="SET" evidence="12">
    <location>
        <begin position="1143"/>
        <end position="1260"/>
    </location>
</feature>
<evidence type="ECO:0000259" key="15">
    <source>
        <dbReference type="PROSITE" id="PS51215"/>
    </source>
</evidence>
<dbReference type="PROSITE" id="PS50868">
    <property type="entry name" value="POST_SET"/>
    <property type="match status" value="1"/>
</dbReference>
<evidence type="ECO:0008006" key="18">
    <source>
        <dbReference type="Google" id="ProtNLM"/>
    </source>
</evidence>
<feature type="region of interest" description="Disordered" evidence="11">
    <location>
        <begin position="1757"/>
        <end position="1783"/>
    </location>
</feature>
<dbReference type="Proteomes" id="UP001293593">
    <property type="component" value="Unassembled WGS sequence"/>
</dbReference>
<reference evidence="16" key="1">
    <citation type="submission" date="2023-10" db="EMBL/GenBank/DDBJ databases">
        <title>Chromosome-level genome of the transformable northern wattle, Acacia crassicarpa.</title>
        <authorList>
            <person name="Massaro I."/>
            <person name="Sinha N.R."/>
            <person name="Poethig S."/>
            <person name="Leichty A.R."/>
        </authorList>
    </citation>
    <scope>NUCLEOTIDE SEQUENCE</scope>
    <source>
        <strain evidence="16">Acra3RX</strain>
        <tissue evidence="16">Leaf</tissue>
    </source>
</reference>
<proteinExistence type="predicted"/>
<keyword evidence="9" id="KW-0862">Zinc</keyword>
<evidence type="ECO:0000313" key="17">
    <source>
        <dbReference type="Proteomes" id="UP001293593"/>
    </source>
</evidence>
<evidence type="ECO:0000256" key="11">
    <source>
        <dbReference type="SAM" id="MobiDB-lite"/>
    </source>
</evidence>
<comment type="caution">
    <text evidence="16">The sequence shown here is derived from an EMBL/GenBank/DDBJ whole genome shotgun (WGS) entry which is preliminary data.</text>
</comment>
<feature type="region of interest" description="Disordered" evidence="11">
    <location>
        <begin position="464"/>
        <end position="504"/>
    </location>
</feature>
<dbReference type="SMART" id="SM00508">
    <property type="entry name" value="PostSET"/>
    <property type="match status" value="1"/>
</dbReference>
<evidence type="ECO:0000256" key="6">
    <source>
        <dbReference type="ARBA" id="ARBA00022691"/>
    </source>
</evidence>
<dbReference type="GO" id="GO:0032259">
    <property type="term" value="P:methylation"/>
    <property type="evidence" value="ECO:0007669"/>
    <property type="project" value="UniProtKB-KW"/>
</dbReference>
<dbReference type="PANTHER" id="PTHR22884">
    <property type="entry name" value="SET DOMAIN PROTEINS"/>
    <property type="match status" value="1"/>
</dbReference>
<feature type="region of interest" description="Disordered" evidence="11">
    <location>
        <begin position="1312"/>
        <end position="1333"/>
    </location>
</feature>
<feature type="region of interest" description="Disordered" evidence="11">
    <location>
        <begin position="745"/>
        <end position="784"/>
    </location>
</feature>
<feature type="region of interest" description="Disordered" evidence="11">
    <location>
        <begin position="1706"/>
        <end position="1730"/>
    </location>
</feature>
<dbReference type="InterPro" id="IPR046341">
    <property type="entry name" value="SET_dom_sf"/>
</dbReference>
<dbReference type="Pfam" id="PF17907">
    <property type="entry name" value="AWS"/>
    <property type="match status" value="1"/>
</dbReference>
<organism evidence="16 17">
    <name type="scientific">Acacia crassicarpa</name>
    <name type="common">northern wattle</name>
    <dbReference type="NCBI Taxonomy" id="499986"/>
    <lineage>
        <taxon>Eukaryota</taxon>
        <taxon>Viridiplantae</taxon>
        <taxon>Streptophyta</taxon>
        <taxon>Embryophyta</taxon>
        <taxon>Tracheophyta</taxon>
        <taxon>Spermatophyta</taxon>
        <taxon>Magnoliopsida</taxon>
        <taxon>eudicotyledons</taxon>
        <taxon>Gunneridae</taxon>
        <taxon>Pentapetalae</taxon>
        <taxon>rosids</taxon>
        <taxon>fabids</taxon>
        <taxon>Fabales</taxon>
        <taxon>Fabaceae</taxon>
        <taxon>Caesalpinioideae</taxon>
        <taxon>mimosoid clade</taxon>
        <taxon>Acacieae</taxon>
        <taxon>Acacia</taxon>
    </lineage>
</organism>
<dbReference type="InterPro" id="IPR050777">
    <property type="entry name" value="SET2_Histone-Lys_MeTrsfase"/>
</dbReference>
<dbReference type="InterPro" id="IPR001214">
    <property type="entry name" value="SET_dom"/>
</dbReference>
<evidence type="ECO:0000256" key="10">
    <source>
        <dbReference type="ARBA" id="ARBA00023242"/>
    </source>
</evidence>
<keyword evidence="10" id="KW-0539">Nucleus</keyword>
<dbReference type="CDD" id="cd19172">
    <property type="entry name" value="SET_SETD2"/>
    <property type="match status" value="1"/>
</dbReference>
<evidence type="ECO:0000256" key="2">
    <source>
        <dbReference type="ARBA" id="ARBA00004286"/>
    </source>
</evidence>
<dbReference type="InterPro" id="IPR003616">
    <property type="entry name" value="Post-SET_dom"/>
</dbReference>
<feature type="region of interest" description="Disordered" evidence="11">
    <location>
        <begin position="1889"/>
        <end position="1950"/>
    </location>
</feature>
<evidence type="ECO:0000256" key="7">
    <source>
        <dbReference type="ARBA" id="ARBA00022723"/>
    </source>
</evidence>
<feature type="compositionally biased region" description="Polar residues" evidence="11">
    <location>
        <begin position="556"/>
        <end position="575"/>
    </location>
</feature>
<dbReference type="SUPFAM" id="SSF82199">
    <property type="entry name" value="SET domain"/>
    <property type="match status" value="1"/>
</dbReference>
<dbReference type="InterPro" id="IPR011124">
    <property type="entry name" value="Znf_CW"/>
</dbReference>
<accession>A0AAE1JS46</accession>
<dbReference type="SMART" id="SM00570">
    <property type="entry name" value="AWS"/>
    <property type="match status" value="1"/>
</dbReference>
<name>A0AAE1JS46_9FABA</name>
<evidence type="ECO:0000259" key="14">
    <source>
        <dbReference type="PROSITE" id="PS51050"/>
    </source>
</evidence>
<dbReference type="GO" id="GO:0008270">
    <property type="term" value="F:zinc ion binding"/>
    <property type="evidence" value="ECO:0007669"/>
    <property type="project" value="UniProtKB-KW"/>
</dbReference>
<feature type="compositionally biased region" description="Basic residues" evidence="11">
    <location>
        <begin position="745"/>
        <end position="757"/>
    </location>
</feature>
<evidence type="ECO:0000259" key="12">
    <source>
        <dbReference type="PROSITE" id="PS50280"/>
    </source>
</evidence>
<keyword evidence="7" id="KW-0479">Metal-binding</keyword>
<keyword evidence="8" id="KW-0863">Zinc-finger</keyword>
<evidence type="ECO:0000259" key="13">
    <source>
        <dbReference type="PROSITE" id="PS50868"/>
    </source>
</evidence>
<evidence type="ECO:0000313" key="16">
    <source>
        <dbReference type="EMBL" id="KAK4273976.1"/>
    </source>
</evidence>
<dbReference type="GO" id="GO:0005634">
    <property type="term" value="C:nucleus"/>
    <property type="evidence" value="ECO:0007669"/>
    <property type="project" value="UniProtKB-SubCell"/>
</dbReference>
<dbReference type="InterPro" id="IPR006560">
    <property type="entry name" value="AWS_dom"/>
</dbReference>
<keyword evidence="3" id="KW-0158">Chromosome</keyword>
<evidence type="ECO:0000256" key="3">
    <source>
        <dbReference type="ARBA" id="ARBA00022454"/>
    </source>
</evidence>
<dbReference type="PROSITE" id="PS50280">
    <property type="entry name" value="SET"/>
    <property type="match status" value="1"/>
</dbReference>
<sequence length="1950" mass="215531">MGSCERMVMANDATRMPIITKHCSEFPLQSVPVGQSCSEVGCSVLEPNIELSNILDSRKYFSTNEESGSANCIDVTDMPSNARANQYDNADMLLVEKKLDNDCQNCCRTFCWQCEVYNLENGSLCTEEKTHNHDCYQILSEFKSVNGLPKNIESNRIPSAVDTLVALEEKNNDSGLLTDNGNHIFDFIYSDFSLESEPIPGCLVNFLQKSEQEDILRNTDLLEVEGNCNTSGGMEVTACEQISPARGSELPSDALYTDASCGMKVAVCNQTYLQAKSSSDQKDGGDCNSPYEEWVKDTVEKKSITDAYAQVLSPPTYRSTLGSSMLAYSSEATQLEQETDKNDIDSCEDVPKFMEQNIDGINERNVEMKYNTLQIEGNSSKLKDNLQETPTYCTFFSESGLPSFVSLHDNHSKDVPDLLLKDDSCAISYNNSSCNSEQKKGKQNVKIDCVTKSKCSDIVSLPHQRNSRQNKSVCKQQTRRAPRKCNKQANVPQQERGVKTISKTSTKKRSCFSRAARSSEWGLIGSSKQVNGMDRELNTNKVMLEGSGKARGRFQSGKTNQDSENSNTFNSMSGASTSGIRLKIKVGKGCNLYYPNVLVPESVYGLTSASNLGPGSGSQNLGSKNVDKLFEEVAMRKSESDKTNLYKHAVVLNGQIANNLESAALMKKSDGEAEEPGLVAPSNKLVDALIEPVNIKSLDPGSGTSPDSEVIDSILDVQVGERHQEDLNNTDYGFKEFNFSVHNTASKRRKKKVKPIRSRNGSVRDVSAGSPRKNKADYSENLGGKKNCTDVVSSVDLPSSTDIITLSTSSSEDSGVHTEPLHLYGDIGLRDPTDLLEVKSSVEVEARCSPDVNSEYSGFPGSEKFLPSERHLDSNLPKSLKSYNVSKTKSKASESKSRKKTACRHGEKLGRSVTKSGVKGNSVSDKVICETEDYQHEENDTEEIHKLDFGGKINANENKVSASQDMVPGVGSGEQHPSPRKAWVCCDDCYKWRRIPASLADVIEKTKCAWTCKDGDDKAYADCSIAQEKSNAEINAELGLSYASSEEDNNEDRKNYKEPAHQRPMSSQESTFTHISANEFLHRSRKTQTIDEIMVCHCKPPLKGQLGCRNECLNRLLNIECVQGACPCGDLCSNQKFQKRNYAKLKWFKCGKKGYGLKAIEDISAGQFLIEYVGEVLDMHAYEARQSEYALKGRRHFYFMTLNSSEVIDASAKGNLGRFINHSCDPNCCTEKWMVNGEICIGLFALRDIKQDEEVTFDYNYVRVFGAAAKKCYCGSPHCRGYIGSDSLNAEIIVQDDSDEEFPEPVMLTEGDIEDGPGGHPEKENSLNPASASSQLHSLIEVENSKGNLSSFIQMKVLSQQMDDVRRKPTPALQQGSAVESEHSDKTLIPNMGTSSSSVSKFKYKVIEDRCGLSEPRLLMKASQINGSVKKGKACANPTNNLKVGVTTNGMQFPSTKHKKAVGGFFNGRFEAVEEKLKKLLDPDGGISKSKDATKGYLKLLLLTAASGDRSNGQAIQSNRDLSMILGALLETRSKAVLNDIIKKNGLRMLHNIMKQYKRDFKKIPILRKLLKVIERLAERKILTFEHVNCDPPCRGMESFRESMLSLTEHEDKEVHQIARSFRDRWISRSLRKRGFINRDDCGVKSYRSFKRNRFSTSPNNTCEQSLRPTKTIDCDQPSSVETSSINAVALEGCSAPSLNGCEISGQMRRKRKSRWDQPAETNSVAVSPEHKKGKVVCGQNISEDVAPGFSCLFQPSGSSNASQNSGDLALQPPDHSGSGCPSDAVIGNPREKFNPRLPVSYGVPWPVIQQYGTPRVEKEGCWVTAPGMPFYPFPPPPPYRPPNDYASKSTDAMKIDQPGEIVRPDSSGLANCYSDDMAPMASTTGLGAKDLSYEDNNHNSKPLKSSPDDLGRSFFRQQKWNKSKIPRPWSRRKFWGHDESNSRGGSGNL</sequence>
<gene>
    <name evidence="16" type="ORF">QN277_017273</name>
</gene>
<feature type="compositionally biased region" description="Basic residues" evidence="11">
    <location>
        <begin position="1920"/>
        <end position="1935"/>
    </location>
</feature>
<dbReference type="InterPro" id="IPR044437">
    <property type="entry name" value="SETD2/Set2_SET"/>
</dbReference>
<dbReference type="Pfam" id="PF00856">
    <property type="entry name" value="SET"/>
    <property type="match status" value="1"/>
</dbReference>
<feature type="domain" description="CW-type" evidence="14">
    <location>
        <begin position="977"/>
        <end position="1031"/>
    </location>
</feature>
<feature type="region of interest" description="Disordered" evidence="11">
    <location>
        <begin position="868"/>
        <end position="919"/>
    </location>
</feature>
<keyword evidence="5" id="KW-0808">Transferase</keyword>
<evidence type="ECO:0000256" key="1">
    <source>
        <dbReference type="ARBA" id="ARBA00004123"/>
    </source>
</evidence>
<feature type="compositionally biased region" description="Polar residues" evidence="11">
    <location>
        <begin position="1757"/>
        <end position="1767"/>
    </location>
</feature>
<feature type="compositionally biased region" description="Polar residues" evidence="11">
    <location>
        <begin position="464"/>
        <end position="476"/>
    </location>
</feature>
<keyword evidence="6" id="KW-0949">S-adenosyl-L-methionine</keyword>
<dbReference type="FunFam" id="2.170.270.10:FF:000035">
    <property type="entry name" value="Histone-lysine N-methyltransferase"/>
    <property type="match status" value="1"/>
</dbReference>
<evidence type="ECO:0000256" key="8">
    <source>
        <dbReference type="ARBA" id="ARBA00022771"/>
    </source>
</evidence>
<feature type="domain" description="Post-SET" evidence="13">
    <location>
        <begin position="1268"/>
        <end position="1284"/>
    </location>
</feature>
<dbReference type="SMART" id="SM00317">
    <property type="entry name" value="SET"/>
    <property type="match status" value="1"/>
</dbReference>
<feature type="region of interest" description="Disordered" evidence="11">
    <location>
        <begin position="1372"/>
        <end position="1393"/>
    </location>
</feature>
<dbReference type="GO" id="GO:0046975">
    <property type="term" value="F:histone H3K36 methyltransferase activity"/>
    <property type="evidence" value="ECO:0007669"/>
    <property type="project" value="InterPro"/>
</dbReference>
<evidence type="ECO:0000256" key="5">
    <source>
        <dbReference type="ARBA" id="ARBA00022679"/>
    </source>
</evidence>
<feature type="compositionally biased region" description="Basic residues" evidence="11">
    <location>
        <begin position="477"/>
        <end position="486"/>
    </location>
</feature>
<evidence type="ECO:0000256" key="9">
    <source>
        <dbReference type="ARBA" id="ARBA00022833"/>
    </source>
</evidence>
<keyword evidence="17" id="KW-1185">Reference proteome</keyword>
<dbReference type="EMBL" id="JAWXYG010000004">
    <property type="protein sequence ID" value="KAK4273976.1"/>
    <property type="molecule type" value="Genomic_DNA"/>
</dbReference>
<dbReference type="Gene3D" id="3.30.40.100">
    <property type="match status" value="1"/>
</dbReference>
<dbReference type="PROSITE" id="PS51050">
    <property type="entry name" value="ZF_CW"/>
    <property type="match status" value="1"/>
</dbReference>
<dbReference type="PROSITE" id="PS51215">
    <property type="entry name" value="AWS"/>
    <property type="match status" value="1"/>
</dbReference>
<feature type="region of interest" description="Disordered" evidence="11">
    <location>
        <begin position="1041"/>
        <end position="1069"/>
    </location>
</feature>
<evidence type="ECO:0000256" key="4">
    <source>
        <dbReference type="ARBA" id="ARBA00022603"/>
    </source>
</evidence>
<comment type="subcellular location">
    <subcellularLocation>
        <location evidence="2">Chromosome</location>
    </subcellularLocation>
    <subcellularLocation>
        <location evidence="1">Nucleus</location>
    </subcellularLocation>
</comment>
<dbReference type="GO" id="GO:0005694">
    <property type="term" value="C:chromosome"/>
    <property type="evidence" value="ECO:0007669"/>
    <property type="project" value="UniProtKB-SubCell"/>
</dbReference>
<dbReference type="Pfam" id="PF07496">
    <property type="entry name" value="zf-CW"/>
    <property type="match status" value="1"/>
</dbReference>
<feature type="domain" description="AWS" evidence="15">
    <location>
        <begin position="1091"/>
        <end position="1141"/>
    </location>
</feature>
<keyword evidence="4" id="KW-0489">Methyltransferase</keyword>
<dbReference type="Gene3D" id="2.170.270.10">
    <property type="entry name" value="SET domain"/>
    <property type="match status" value="1"/>
</dbReference>
<feature type="region of interest" description="Disordered" evidence="11">
    <location>
        <begin position="546"/>
        <end position="575"/>
    </location>
</feature>